<gene>
    <name evidence="4" type="ORF">LK996_11095</name>
</gene>
<evidence type="ECO:0000313" key="5">
    <source>
        <dbReference type="Proteomes" id="UP001165293"/>
    </source>
</evidence>
<dbReference type="EMBL" id="JAJGAK010000002">
    <property type="protein sequence ID" value="MCC8363614.1"/>
    <property type="molecule type" value="Genomic_DNA"/>
</dbReference>
<evidence type="ECO:0000259" key="3">
    <source>
        <dbReference type="Pfam" id="PF04471"/>
    </source>
</evidence>
<dbReference type="InterPro" id="IPR011335">
    <property type="entry name" value="Restrct_endonuc-II-like"/>
</dbReference>
<keyword evidence="4" id="KW-0255">Endonuclease</keyword>
<dbReference type="Proteomes" id="UP001165293">
    <property type="component" value="Unassembled WGS sequence"/>
</dbReference>
<organism evidence="4 5">
    <name type="scientific">Noviluteimonas lactosilytica</name>
    <dbReference type="NCBI Taxonomy" id="2888523"/>
    <lineage>
        <taxon>Bacteria</taxon>
        <taxon>Pseudomonadati</taxon>
        <taxon>Pseudomonadota</taxon>
        <taxon>Gammaproteobacteria</taxon>
        <taxon>Lysobacterales</taxon>
        <taxon>Lysobacteraceae</taxon>
        <taxon>Noviluteimonas</taxon>
    </lineage>
</organism>
<feature type="compositionally biased region" description="Low complexity" evidence="1">
    <location>
        <begin position="237"/>
        <end position="256"/>
    </location>
</feature>
<comment type="caution">
    <text evidence="4">The sequence shown here is derived from an EMBL/GenBank/DDBJ whole genome shotgun (WGS) entry which is preliminary data.</text>
</comment>
<proteinExistence type="predicted"/>
<keyword evidence="2" id="KW-0812">Transmembrane</keyword>
<dbReference type="SUPFAM" id="SSF52980">
    <property type="entry name" value="Restriction endonuclease-like"/>
    <property type="match status" value="1"/>
</dbReference>
<evidence type="ECO:0000313" key="4">
    <source>
        <dbReference type="EMBL" id="MCC8363614.1"/>
    </source>
</evidence>
<dbReference type="RefSeq" id="WP_230527245.1">
    <property type="nucleotide sequence ID" value="NZ_JAJGAK010000002.1"/>
</dbReference>
<protein>
    <submittedName>
        <fullName evidence="4">Restriction endonuclease</fullName>
        <ecNumber evidence="4">3.1.21.-</ecNumber>
    </submittedName>
</protein>
<dbReference type="Pfam" id="PF04471">
    <property type="entry name" value="Mrr_cat"/>
    <property type="match status" value="1"/>
</dbReference>
<accession>A0ABS8JJ34</accession>
<keyword evidence="4" id="KW-0540">Nuclease</keyword>
<dbReference type="GO" id="GO:0004519">
    <property type="term" value="F:endonuclease activity"/>
    <property type="evidence" value="ECO:0007669"/>
    <property type="project" value="UniProtKB-KW"/>
</dbReference>
<dbReference type="InterPro" id="IPR052906">
    <property type="entry name" value="Type_IV_Methyl-Rstrct_Enzyme"/>
</dbReference>
<evidence type="ECO:0000256" key="1">
    <source>
        <dbReference type="SAM" id="MobiDB-lite"/>
    </source>
</evidence>
<dbReference type="EC" id="3.1.21.-" evidence="4"/>
<feature type="transmembrane region" description="Helical" evidence="2">
    <location>
        <begin position="189"/>
        <end position="213"/>
    </location>
</feature>
<keyword evidence="2" id="KW-0472">Membrane</keyword>
<dbReference type="GO" id="GO:0016787">
    <property type="term" value="F:hydrolase activity"/>
    <property type="evidence" value="ECO:0007669"/>
    <property type="project" value="UniProtKB-KW"/>
</dbReference>
<reference evidence="4" key="1">
    <citation type="submission" date="2021-10" db="EMBL/GenBank/DDBJ databases">
        <authorList>
            <person name="Lyu M."/>
            <person name="Wang X."/>
            <person name="Meng X."/>
            <person name="Xu K."/>
        </authorList>
    </citation>
    <scope>NUCLEOTIDE SEQUENCE</scope>
    <source>
        <strain evidence="4">A6</strain>
    </source>
</reference>
<dbReference type="Gene3D" id="3.40.1350.10">
    <property type="match status" value="1"/>
</dbReference>
<sequence length="304" mass="33099">MSLKRVSNRRDDALARTDWAEVERLLAKHYGYAGYEVDHCGTGNVGTRYDGGIDLKLRRGDEFIIVQCKHWNAMKVPHNDVHQLIGLMVNEGATGAILVTSGEFTQAAIEAAAKQGHVQLVDGDGLRDMLGPLPEPSKTSRYTELMMSELGQGARNAARHAGERLLGAAEDRIRGEVGRRSSIAKSTGIALKIAAVKALLAILVTIAAGLVFLSVVRQVLRPDNFVQQPPPAKHAPAKPQVTPSAVNQPAPQQVVASPPPQRVYREPTDEEIRESQRKAEEAMKILEATTPELYQGRDGQVRGQ</sequence>
<name>A0ABS8JJ34_9GAMM</name>
<dbReference type="InterPro" id="IPR011856">
    <property type="entry name" value="tRNA_endonuc-like_dom_sf"/>
</dbReference>
<keyword evidence="5" id="KW-1185">Reference proteome</keyword>
<dbReference type="InterPro" id="IPR007560">
    <property type="entry name" value="Restrct_endonuc_IV_Mrr"/>
</dbReference>
<feature type="region of interest" description="Disordered" evidence="1">
    <location>
        <begin position="227"/>
        <end position="278"/>
    </location>
</feature>
<dbReference type="PANTHER" id="PTHR30015">
    <property type="entry name" value="MRR RESTRICTION SYSTEM PROTEIN"/>
    <property type="match status" value="1"/>
</dbReference>
<keyword evidence="4" id="KW-0378">Hydrolase</keyword>
<keyword evidence="2" id="KW-1133">Transmembrane helix</keyword>
<dbReference type="PANTHER" id="PTHR30015:SF7">
    <property type="entry name" value="TYPE IV METHYL-DIRECTED RESTRICTION ENZYME ECOKMRR"/>
    <property type="match status" value="1"/>
</dbReference>
<feature type="domain" description="Restriction endonuclease type IV Mrr" evidence="3">
    <location>
        <begin position="15"/>
        <end position="130"/>
    </location>
</feature>
<evidence type="ECO:0000256" key="2">
    <source>
        <dbReference type="SAM" id="Phobius"/>
    </source>
</evidence>